<dbReference type="EMBL" id="WUAV01000004">
    <property type="protein sequence ID" value="KAF1759046.1"/>
    <property type="molecule type" value="Genomic_DNA"/>
</dbReference>
<organism evidence="1 2">
    <name type="scientific">Caenorhabditis remanei</name>
    <name type="common">Caenorhabditis vulgaris</name>
    <dbReference type="NCBI Taxonomy" id="31234"/>
    <lineage>
        <taxon>Eukaryota</taxon>
        <taxon>Metazoa</taxon>
        <taxon>Ecdysozoa</taxon>
        <taxon>Nematoda</taxon>
        <taxon>Chromadorea</taxon>
        <taxon>Rhabditida</taxon>
        <taxon>Rhabditina</taxon>
        <taxon>Rhabditomorpha</taxon>
        <taxon>Rhabditoidea</taxon>
        <taxon>Rhabditidae</taxon>
        <taxon>Peloderinae</taxon>
        <taxon>Caenorhabditis</taxon>
    </lineage>
</organism>
<evidence type="ECO:0000313" key="1">
    <source>
        <dbReference type="EMBL" id="KAF1759046.1"/>
    </source>
</evidence>
<evidence type="ECO:0008006" key="3">
    <source>
        <dbReference type="Google" id="ProtNLM"/>
    </source>
</evidence>
<comment type="caution">
    <text evidence="1">The sequence shown here is derived from an EMBL/GenBank/DDBJ whole genome shotgun (WGS) entry which is preliminary data.</text>
</comment>
<dbReference type="GeneID" id="9803622"/>
<dbReference type="RefSeq" id="XP_053585694.1">
    <property type="nucleotide sequence ID" value="XM_053730922.1"/>
</dbReference>
<sequence>MSAETGFFSALHLLAIFDLYLCFPYIKYMRQSEFTETLSRVTDLLFKEVLKREMRNKNGAKQKLDVPRNAVSPRSLWFYEMERNSWTNVQDYFFVRYGVEVPDAATCFAYVTSSPHELFPLEVVLVEELAPRLHFRKVERQ</sequence>
<dbReference type="KEGG" id="crq:GCK72_015506"/>
<gene>
    <name evidence="1" type="ORF">GCK72_015506</name>
</gene>
<dbReference type="CTD" id="9803622"/>
<protein>
    <recommendedName>
        <fullName evidence="3">PAZ domain-containing protein</fullName>
    </recommendedName>
</protein>
<proteinExistence type="predicted"/>
<name>A0A6A5GWQ5_CAERE</name>
<reference evidence="1 2" key="1">
    <citation type="submission" date="2019-12" db="EMBL/GenBank/DDBJ databases">
        <title>Chromosome-level assembly of the Caenorhabditis remanei genome.</title>
        <authorList>
            <person name="Teterina A.A."/>
            <person name="Willis J.H."/>
            <person name="Phillips P.C."/>
        </authorList>
    </citation>
    <scope>NUCLEOTIDE SEQUENCE [LARGE SCALE GENOMIC DNA]</scope>
    <source>
        <strain evidence="1 2">PX506</strain>
        <tissue evidence="1">Whole organism</tissue>
    </source>
</reference>
<evidence type="ECO:0000313" key="2">
    <source>
        <dbReference type="Proteomes" id="UP000483820"/>
    </source>
</evidence>
<accession>A0A6A5GWQ5</accession>
<dbReference type="AlphaFoldDB" id="A0A6A5GWQ5"/>
<dbReference type="Proteomes" id="UP000483820">
    <property type="component" value="Chromosome IV"/>
</dbReference>